<dbReference type="Pfam" id="PF07802">
    <property type="entry name" value="GCK"/>
    <property type="match status" value="1"/>
</dbReference>
<feature type="region of interest" description="Disordered" evidence="1">
    <location>
        <begin position="20"/>
        <end position="67"/>
    </location>
</feature>
<dbReference type="PANTHER" id="PTHR34357">
    <property type="entry name" value="F7A19.14 PROTEIN-RELATED"/>
    <property type="match status" value="1"/>
</dbReference>
<accession>A0A835V9K8</accession>
<dbReference type="SMART" id="SM01227">
    <property type="entry name" value="GCK"/>
    <property type="match status" value="1"/>
</dbReference>
<name>A0A835V9K8_VANPL</name>
<dbReference type="Proteomes" id="UP000636800">
    <property type="component" value="Chromosome 3"/>
</dbReference>
<dbReference type="Gene3D" id="1.10.287.2900">
    <property type="match status" value="1"/>
</dbReference>
<organism evidence="3 4">
    <name type="scientific">Vanilla planifolia</name>
    <name type="common">Vanilla</name>
    <dbReference type="NCBI Taxonomy" id="51239"/>
    <lineage>
        <taxon>Eukaryota</taxon>
        <taxon>Viridiplantae</taxon>
        <taxon>Streptophyta</taxon>
        <taxon>Embryophyta</taxon>
        <taxon>Tracheophyta</taxon>
        <taxon>Spermatophyta</taxon>
        <taxon>Magnoliopsida</taxon>
        <taxon>Liliopsida</taxon>
        <taxon>Asparagales</taxon>
        <taxon>Orchidaceae</taxon>
        <taxon>Vanilloideae</taxon>
        <taxon>Vanilleae</taxon>
        <taxon>Vanilla</taxon>
    </lineage>
</organism>
<feature type="domain" description="GCK" evidence="2">
    <location>
        <begin position="67"/>
        <end position="140"/>
    </location>
</feature>
<comment type="caution">
    <text evidence="3">The sequence shown here is derived from an EMBL/GenBank/DDBJ whole genome shotgun (WGS) entry which is preliminary data.</text>
</comment>
<evidence type="ECO:0000313" key="3">
    <source>
        <dbReference type="EMBL" id="KAG0488800.1"/>
    </source>
</evidence>
<evidence type="ECO:0000259" key="2">
    <source>
        <dbReference type="SMART" id="SM01227"/>
    </source>
</evidence>
<dbReference type="AlphaFoldDB" id="A0A835V9K8"/>
<feature type="compositionally biased region" description="Basic and acidic residues" evidence="1">
    <location>
        <begin position="154"/>
        <end position="169"/>
    </location>
</feature>
<evidence type="ECO:0000256" key="1">
    <source>
        <dbReference type="SAM" id="MobiDB-lite"/>
    </source>
</evidence>
<protein>
    <recommendedName>
        <fullName evidence="2">GCK domain-containing protein</fullName>
    </recommendedName>
</protein>
<feature type="compositionally biased region" description="Acidic residues" evidence="1">
    <location>
        <begin position="54"/>
        <end position="67"/>
    </location>
</feature>
<feature type="compositionally biased region" description="Low complexity" evidence="1">
    <location>
        <begin position="25"/>
        <end position="44"/>
    </location>
</feature>
<feature type="region of interest" description="Disordered" evidence="1">
    <location>
        <begin position="133"/>
        <end position="169"/>
    </location>
</feature>
<gene>
    <name evidence="3" type="ORF">HPP92_007611</name>
</gene>
<dbReference type="PANTHER" id="PTHR34357:SF2">
    <property type="entry name" value="F26F24.3-RELATED"/>
    <property type="match status" value="1"/>
</dbReference>
<dbReference type="OrthoDB" id="48988at2759"/>
<dbReference type="InterPro" id="IPR012891">
    <property type="entry name" value="GCK_dom"/>
</dbReference>
<dbReference type="EMBL" id="JADCNL010000003">
    <property type="protein sequence ID" value="KAG0488800.1"/>
    <property type="molecule type" value="Genomic_DNA"/>
</dbReference>
<sequence>MASSVPQTFETLELVKDTLLSNDASGTSKQSQSSGNSSSSDSHSAAPEAVVIDVEGDSDEEEEEEQGECGFCLFMKGGGCKEEFISWEKCVEEAEKTGEDVVNKCMEVTSLLKKCMDAHADYYEPILRAEREMAEAVSDVDTEDQENKSAVSDVKAEEPEKKLVKEADK</sequence>
<proteinExistence type="predicted"/>
<reference evidence="3 4" key="1">
    <citation type="journal article" date="2020" name="Nat. Food">
        <title>A phased Vanilla planifolia genome enables genetic improvement of flavour and production.</title>
        <authorList>
            <person name="Hasing T."/>
            <person name="Tang H."/>
            <person name="Brym M."/>
            <person name="Khazi F."/>
            <person name="Huang T."/>
            <person name="Chambers A.H."/>
        </authorList>
    </citation>
    <scope>NUCLEOTIDE SEQUENCE [LARGE SCALE GENOMIC DNA]</scope>
    <source>
        <tissue evidence="3">Leaf</tissue>
    </source>
</reference>
<evidence type="ECO:0000313" key="4">
    <source>
        <dbReference type="Proteomes" id="UP000636800"/>
    </source>
</evidence>
<keyword evidence="4" id="KW-1185">Reference proteome</keyword>